<accession>A0A5C3LS68</accession>
<sequence length="80" mass="8989">MSASRLPIPRHDDFWKQVSYGGCPVCIGRRGQVAPTINHSSHHSGPTYYRTHPLQPTRTVGPDAFTPTRRYLERALCLAT</sequence>
<dbReference type="AlphaFoldDB" id="A0A5C3LS68"/>
<evidence type="ECO:0000256" key="1">
    <source>
        <dbReference type="SAM" id="MobiDB-lite"/>
    </source>
</evidence>
<keyword evidence="3" id="KW-1185">Reference proteome</keyword>
<proteinExistence type="predicted"/>
<name>A0A5C3LS68_9AGAR</name>
<dbReference type="EMBL" id="ML213623">
    <property type="protein sequence ID" value="TFK35213.1"/>
    <property type="molecule type" value="Genomic_DNA"/>
</dbReference>
<gene>
    <name evidence="2" type="ORF">BDQ12DRAFT_688409</name>
</gene>
<organism evidence="2 3">
    <name type="scientific">Crucibulum laeve</name>
    <dbReference type="NCBI Taxonomy" id="68775"/>
    <lineage>
        <taxon>Eukaryota</taxon>
        <taxon>Fungi</taxon>
        <taxon>Dikarya</taxon>
        <taxon>Basidiomycota</taxon>
        <taxon>Agaricomycotina</taxon>
        <taxon>Agaricomycetes</taxon>
        <taxon>Agaricomycetidae</taxon>
        <taxon>Agaricales</taxon>
        <taxon>Agaricineae</taxon>
        <taxon>Nidulariaceae</taxon>
        <taxon>Crucibulum</taxon>
    </lineage>
</organism>
<evidence type="ECO:0000313" key="3">
    <source>
        <dbReference type="Proteomes" id="UP000308652"/>
    </source>
</evidence>
<evidence type="ECO:0000313" key="2">
    <source>
        <dbReference type="EMBL" id="TFK35213.1"/>
    </source>
</evidence>
<reference evidence="2 3" key="1">
    <citation type="journal article" date="2019" name="Nat. Ecol. Evol.">
        <title>Megaphylogeny resolves global patterns of mushroom evolution.</title>
        <authorList>
            <person name="Varga T."/>
            <person name="Krizsan K."/>
            <person name="Foldi C."/>
            <person name="Dima B."/>
            <person name="Sanchez-Garcia M."/>
            <person name="Sanchez-Ramirez S."/>
            <person name="Szollosi G.J."/>
            <person name="Szarkandi J.G."/>
            <person name="Papp V."/>
            <person name="Albert L."/>
            <person name="Andreopoulos W."/>
            <person name="Angelini C."/>
            <person name="Antonin V."/>
            <person name="Barry K.W."/>
            <person name="Bougher N.L."/>
            <person name="Buchanan P."/>
            <person name="Buyck B."/>
            <person name="Bense V."/>
            <person name="Catcheside P."/>
            <person name="Chovatia M."/>
            <person name="Cooper J."/>
            <person name="Damon W."/>
            <person name="Desjardin D."/>
            <person name="Finy P."/>
            <person name="Geml J."/>
            <person name="Haridas S."/>
            <person name="Hughes K."/>
            <person name="Justo A."/>
            <person name="Karasinski D."/>
            <person name="Kautmanova I."/>
            <person name="Kiss B."/>
            <person name="Kocsube S."/>
            <person name="Kotiranta H."/>
            <person name="LaButti K.M."/>
            <person name="Lechner B.E."/>
            <person name="Liimatainen K."/>
            <person name="Lipzen A."/>
            <person name="Lukacs Z."/>
            <person name="Mihaltcheva S."/>
            <person name="Morgado L.N."/>
            <person name="Niskanen T."/>
            <person name="Noordeloos M.E."/>
            <person name="Ohm R.A."/>
            <person name="Ortiz-Santana B."/>
            <person name="Ovrebo C."/>
            <person name="Racz N."/>
            <person name="Riley R."/>
            <person name="Savchenko A."/>
            <person name="Shiryaev A."/>
            <person name="Soop K."/>
            <person name="Spirin V."/>
            <person name="Szebenyi C."/>
            <person name="Tomsovsky M."/>
            <person name="Tulloss R.E."/>
            <person name="Uehling J."/>
            <person name="Grigoriev I.V."/>
            <person name="Vagvolgyi C."/>
            <person name="Papp T."/>
            <person name="Martin F.M."/>
            <person name="Miettinen O."/>
            <person name="Hibbett D.S."/>
            <person name="Nagy L.G."/>
        </authorList>
    </citation>
    <scope>NUCLEOTIDE SEQUENCE [LARGE SCALE GENOMIC DNA]</scope>
    <source>
        <strain evidence="2 3">CBS 166.37</strain>
    </source>
</reference>
<dbReference type="Proteomes" id="UP000308652">
    <property type="component" value="Unassembled WGS sequence"/>
</dbReference>
<protein>
    <submittedName>
        <fullName evidence="2">Uncharacterized protein</fullName>
    </submittedName>
</protein>
<feature type="region of interest" description="Disordered" evidence="1">
    <location>
        <begin position="37"/>
        <end position="65"/>
    </location>
</feature>